<dbReference type="SUPFAM" id="SSF56112">
    <property type="entry name" value="Protein kinase-like (PK-like)"/>
    <property type="match status" value="1"/>
</dbReference>
<dbReference type="GO" id="GO:0044773">
    <property type="term" value="P:mitotic DNA damage checkpoint signaling"/>
    <property type="evidence" value="ECO:0007669"/>
    <property type="project" value="TreeGrafter"/>
</dbReference>
<evidence type="ECO:0000313" key="3">
    <source>
        <dbReference type="Proteomes" id="UP000825890"/>
    </source>
</evidence>
<dbReference type="PANTHER" id="PTHR44167">
    <property type="entry name" value="OVARIAN-SPECIFIC SERINE/THREONINE-PROTEIN KINASE LOK-RELATED"/>
    <property type="match status" value="1"/>
</dbReference>
<dbReference type="PANTHER" id="PTHR44167:SF18">
    <property type="entry name" value="PROTEIN KINASE DOMAIN-CONTAINING PROTEIN"/>
    <property type="match status" value="1"/>
</dbReference>
<dbReference type="GO" id="GO:0004674">
    <property type="term" value="F:protein serine/threonine kinase activity"/>
    <property type="evidence" value="ECO:0007669"/>
    <property type="project" value="TreeGrafter"/>
</dbReference>
<dbReference type="RefSeq" id="XP_044653609.1">
    <property type="nucleotide sequence ID" value="XM_044797674.1"/>
</dbReference>
<dbReference type="InterPro" id="IPR008271">
    <property type="entry name" value="Ser/Thr_kinase_AS"/>
</dbReference>
<evidence type="ECO:0000259" key="1">
    <source>
        <dbReference type="PROSITE" id="PS50011"/>
    </source>
</evidence>
<feature type="domain" description="Protein kinase" evidence="1">
    <location>
        <begin position="1"/>
        <end position="325"/>
    </location>
</feature>
<protein>
    <recommendedName>
        <fullName evidence="1">Protein kinase domain-containing protein</fullName>
    </recommendedName>
</protein>
<dbReference type="SMART" id="SM00220">
    <property type="entry name" value="S_TKc"/>
    <property type="match status" value="1"/>
</dbReference>
<dbReference type="GeneID" id="68288088"/>
<dbReference type="InterPro" id="IPR000719">
    <property type="entry name" value="Prot_kinase_dom"/>
</dbReference>
<name>A0A9P3FCV6_9PEZI</name>
<organism evidence="2 3">
    <name type="scientific">Cercospora kikuchii</name>
    <dbReference type="NCBI Taxonomy" id="84275"/>
    <lineage>
        <taxon>Eukaryota</taxon>
        <taxon>Fungi</taxon>
        <taxon>Dikarya</taxon>
        <taxon>Ascomycota</taxon>
        <taxon>Pezizomycotina</taxon>
        <taxon>Dothideomycetes</taxon>
        <taxon>Dothideomycetidae</taxon>
        <taxon>Mycosphaerellales</taxon>
        <taxon>Mycosphaerellaceae</taxon>
        <taxon>Cercospora</taxon>
    </lineage>
</organism>
<dbReference type="Gene3D" id="1.10.510.10">
    <property type="entry name" value="Transferase(Phosphotransferase) domain 1"/>
    <property type="match status" value="1"/>
</dbReference>
<dbReference type="GO" id="GO:0005737">
    <property type="term" value="C:cytoplasm"/>
    <property type="evidence" value="ECO:0007669"/>
    <property type="project" value="TreeGrafter"/>
</dbReference>
<reference evidence="2 3" key="1">
    <citation type="submission" date="2021-01" db="EMBL/GenBank/DDBJ databases">
        <title>Cercospora kikuchii MAFF 305040 whole genome shotgun sequence.</title>
        <authorList>
            <person name="Kashiwa T."/>
            <person name="Suzuki T."/>
        </authorList>
    </citation>
    <scope>NUCLEOTIDE SEQUENCE [LARGE SCALE GENOMIC DNA]</scope>
    <source>
        <strain evidence="2 3">MAFF 305040</strain>
    </source>
</reference>
<accession>A0A9P3FCV6</accession>
<dbReference type="InterPro" id="IPR011009">
    <property type="entry name" value="Kinase-like_dom_sf"/>
</dbReference>
<dbReference type="AlphaFoldDB" id="A0A9P3FCV6"/>
<proteinExistence type="predicted"/>
<dbReference type="OrthoDB" id="4062651at2759"/>
<dbReference type="Proteomes" id="UP000825890">
    <property type="component" value="Unassembled WGS sequence"/>
</dbReference>
<gene>
    <name evidence="2" type="ORF">CKM354_000251300</name>
</gene>
<comment type="caution">
    <text evidence="2">The sequence shown here is derived from an EMBL/GenBank/DDBJ whole genome shotgun (WGS) entry which is preliminary data.</text>
</comment>
<keyword evidence="3" id="KW-1185">Reference proteome</keyword>
<dbReference type="GO" id="GO:0005634">
    <property type="term" value="C:nucleus"/>
    <property type="evidence" value="ECO:0007669"/>
    <property type="project" value="TreeGrafter"/>
</dbReference>
<sequence>MSSTISKVVQVPKELIGATGRRYHFKELLQHKPHLGSVWVATHEGEKFVLKDLPQNIFSNFNERIWPQLRQNPSPLLRLPIDTIPDRRTCVHQYLESDLLNFVRDNISMRDRRQILKSTLQAIAELHDRDVVHLDIKPDNVMVNCKRDGDTTTVEQVMLIDLENAAHLPNGRCIKGMLAGNDNWRSPEAHLKGELSMPTDMFSFGLICLYAVTGRTICGVDKDFQKYESQGALPMAIRLQRLVSYFGDEEGLKGLMKHVGDDDTNCQILSMLWEEQNAEYIDYKPFSEWPEVQKDESFRDLIKGLMNLDPGRRITAVQALGHPWFVGHEG</sequence>
<dbReference type="Pfam" id="PF00069">
    <property type="entry name" value="Pkinase"/>
    <property type="match status" value="1"/>
</dbReference>
<evidence type="ECO:0000313" key="2">
    <source>
        <dbReference type="EMBL" id="GIZ39122.1"/>
    </source>
</evidence>
<dbReference type="PROSITE" id="PS00108">
    <property type="entry name" value="PROTEIN_KINASE_ST"/>
    <property type="match status" value="1"/>
</dbReference>
<dbReference type="PROSITE" id="PS50011">
    <property type="entry name" value="PROTEIN_KINASE_DOM"/>
    <property type="match status" value="1"/>
</dbReference>
<dbReference type="GO" id="GO:0005524">
    <property type="term" value="F:ATP binding"/>
    <property type="evidence" value="ECO:0007669"/>
    <property type="project" value="InterPro"/>
</dbReference>
<dbReference type="EMBL" id="BOLY01000002">
    <property type="protein sequence ID" value="GIZ39122.1"/>
    <property type="molecule type" value="Genomic_DNA"/>
</dbReference>